<dbReference type="PROSITE" id="PS51194">
    <property type="entry name" value="HELICASE_CTER"/>
    <property type="match status" value="1"/>
</dbReference>
<protein>
    <recommendedName>
        <fullName evidence="10">TATA-binding protein-associated factor mot1</fullName>
    </recommendedName>
    <alternativeName>
        <fullName evidence="11">Modifier of transcription 1</fullName>
    </alternativeName>
</protein>
<dbReference type="Proteomes" id="UP000002037">
    <property type="component" value="Unassembled WGS sequence"/>
</dbReference>
<keyword evidence="16" id="KW-1185">Reference proteome</keyword>
<dbReference type="GO" id="GO:0004386">
    <property type="term" value="F:helicase activity"/>
    <property type="evidence" value="ECO:0007669"/>
    <property type="project" value="UniProtKB-KW"/>
</dbReference>
<dbReference type="FunFam" id="3.40.50.300:FF:000428">
    <property type="entry name" value="TATA-binding protein-associated factor 172"/>
    <property type="match status" value="1"/>
</dbReference>
<evidence type="ECO:0000256" key="8">
    <source>
        <dbReference type="ARBA" id="ARBA00023125"/>
    </source>
</evidence>
<evidence type="ECO:0000259" key="13">
    <source>
        <dbReference type="PROSITE" id="PS51192"/>
    </source>
</evidence>
<dbReference type="CDD" id="cd17999">
    <property type="entry name" value="DEXHc_Mot1"/>
    <property type="match status" value="1"/>
</dbReference>
<dbReference type="GO" id="GO:0017025">
    <property type="term" value="F:TBP-class protein binding"/>
    <property type="evidence" value="ECO:0007669"/>
    <property type="project" value="InterPro"/>
</dbReference>
<keyword evidence="8" id="KW-0238">DNA-binding</keyword>
<evidence type="ECO:0000256" key="4">
    <source>
        <dbReference type="ARBA" id="ARBA00022741"/>
    </source>
</evidence>
<dbReference type="eggNOG" id="KOG0392">
    <property type="taxonomic scope" value="Eukaryota"/>
</dbReference>
<dbReference type="SMART" id="SM00490">
    <property type="entry name" value="HELICc"/>
    <property type="match status" value="1"/>
</dbReference>
<feature type="region of interest" description="Disordered" evidence="12">
    <location>
        <begin position="580"/>
        <end position="604"/>
    </location>
</feature>
<dbReference type="InterPro" id="IPR000330">
    <property type="entry name" value="SNF2_N"/>
</dbReference>
<dbReference type="GO" id="GO:0005524">
    <property type="term" value="F:ATP binding"/>
    <property type="evidence" value="ECO:0007669"/>
    <property type="project" value="UniProtKB-KW"/>
</dbReference>
<dbReference type="HOGENOM" id="CLU_000315_17_8_1"/>
<dbReference type="AlphaFoldDB" id="C5M6W7"/>
<dbReference type="GO" id="GO:0003677">
    <property type="term" value="F:DNA binding"/>
    <property type="evidence" value="ECO:0007669"/>
    <property type="project" value="UniProtKB-KW"/>
</dbReference>
<dbReference type="EMBL" id="GG692396">
    <property type="protein sequence ID" value="EER34737.1"/>
    <property type="molecule type" value="Genomic_DNA"/>
</dbReference>
<evidence type="ECO:0000256" key="9">
    <source>
        <dbReference type="ARBA" id="ARBA00023242"/>
    </source>
</evidence>
<dbReference type="SMART" id="SM00487">
    <property type="entry name" value="DEXDc"/>
    <property type="match status" value="1"/>
</dbReference>
<dbReference type="Gene3D" id="3.40.50.300">
    <property type="entry name" value="P-loop containing nucleotide triphosphate hydrolases"/>
    <property type="match status" value="1"/>
</dbReference>
<dbReference type="Gene3D" id="3.40.50.10810">
    <property type="entry name" value="Tandem AAA-ATPase domain"/>
    <property type="match status" value="1"/>
</dbReference>
<dbReference type="CDD" id="cd18793">
    <property type="entry name" value="SF2_C_SNF"/>
    <property type="match status" value="1"/>
</dbReference>
<comment type="similarity">
    <text evidence="2">Belongs to the SNF2/RAD54 helicase family.</text>
</comment>
<dbReference type="FunFam" id="3.40.50.10810:FF:000009">
    <property type="entry name" value="B-TFIID TATA-box-binding protein-associated factor 1"/>
    <property type="match status" value="1"/>
</dbReference>
<evidence type="ECO:0000256" key="1">
    <source>
        <dbReference type="ARBA" id="ARBA00004123"/>
    </source>
</evidence>
<name>C5M6W7_CANTT</name>
<dbReference type="PANTHER" id="PTHR36498">
    <property type="entry name" value="TATA-BINDING PROTEIN-ASSOCIATED FACTOR 172"/>
    <property type="match status" value="1"/>
</dbReference>
<dbReference type="GO" id="GO:0005634">
    <property type="term" value="C:nucleus"/>
    <property type="evidence" value="ECO:0007669"/>
    <property type="project" value="UniProtKB-SubCell"/>
</dbReference>
<keyword evidence="5" id="KW-0378">Hydrolase</keyword>
<keyword evidence="3" id="KW-0677">Repeat</keyword>
<evidence type="ECO:0000256" key="5">
    <source>
        <dbReference type="ARBA" id="ARBA00022801"/>
    </source>
</evidence>
<evidence type="ECO:0000256" key="2">
    <source>
        <dbReference type="ARBA" id="ARBA00007025"/>
    </source>
</evidence>
<accession>C5M6W7</accession>
<evidence type="ECO:0000313" key="16">
    <source>
        <dbReference type="Proteomes" id="UP000002037"/>
    </source>
</evidence>
<feature type="domain" description="Helicase ATP-binding" evidence="13">
    <location>
        <begin position="50"/>
        <end position="223"/>
    </location>
</feature>
<dbReference type="PROSITE" id="PS51192">
    <property type="entry name" value="HELICASE_ATP_BIND_1"/>
    <property type="match status" value="1"/>
</dbReference>
<feature type="compositionally biased region" description="Low complexity" evidence="12">
    <location>
        <begin position="593"/>
        <end position="604"/>
    </location>
</feature>
<comment type="subcellular location">
    <subcellularLocation>
        <location evidence="1">Nucleus</location>
    </subcellularLocation>
</comment>
<evidence type="ECO:0000256" key="12">
    <source>
        <dbReference type="SAM" id="MobiDB-lite"/>
    </source>
</evidence>
<proteinExistence type="inferred from homology"/>
<dbReference type="InterPro" id="IPR044972">
    <property type="entry name" value="Mot1"/>
</dbReference>
<evidence type="ECO:0000256" key="6">
    <source>
        <dbReference type="ARBA" id="ARBA00022806"/>
    </source>
</evidence>
<evidence type="ECO:0000256" key="11">
    <source>
        <dbReference type="ARBA" id="ARBA00081329"/>
    </source>
</evidence>
<dbReference type="SUPFAM" id="SSF52540">
    <property type="entry name" value="P-loop containing nucleoside triphosphate hydrolases"/>
    <property type="match status" value="2"/>
</dbReference>
<keyword evidence="4" id="KW-0547">Nucleotide-binding</keyword>
<dbReference type="Pfam" id="PF00176">
    <property type="entry name" value="SNF2-rel_dom"/>
    <property type="match status" value="1"/>
</dbReference>
<evidence type="ECO:0000259" key="14">
    <source>
        <dbReference type="PROSITE" id="PS51194"/>
    </source>
</evidence>
<dbReference type="GO" id="GO:0016887">
    <property type="term" value="F:ATP hydrolysis activity"/>
    <property type="evidence" value="ECO:0007669"/>
    <property type="project" value="InterPro"/>
</dbReference>
<keyword evidence="9" id="KW-0539">Nucleus</keyword>
<dbReference type="InterPro" id="IPR027417">
    <property type="entry name" value="P-loop_NTPase"/>
</dbReference>
<dbReference type="InterPro" id="IPR001650">
    <property type="entry name" value="Helicase_C-like"/>
</dbReference>
<keyword evidence="6" id="KW-0347">Helicase</keyword>
<organism evidence="15 16">
    <name type="scientific">Candida tropicalis (strain ATCC MYA-3404 / T1)</name>
    <name type="common">Yeast</name>
    <dbReference type="NCBI Taxonomy" id="294747"/>
    <lineage>
        <taxon>Eukaryota</taxon>
        <taxon>Fungi</taxon>
        <taxon>Dikarya</taxon>
        <taxon>Ascomycota</taxon>
        <taxon>Saccharomycotina</taxon>
        <taxon>Pichiomycetes</taxon>
        <taxon>Debaryomycetaceae</taxon>
        <taxon>Candida/Lodderomyces clade</taxon>
        <taxon>Candida</taxon>
    </lineage>
</organism>
<reference evidence="15 16" key="1">
    <citation type="journal article" date="2009" name="Nature">
        <title>Evolution of pathogenicity and sexual reproduction in eight Candida genomes.</title>
        <authorList>
            <person name="Butler G."/>
            <person name="Rasmussen M.D."/>
            <person name="Lin M.F."/>
            <person name="Santos M.A."/>
            <person name="Sakthikumar S."/>
            <person name="Munro C.A."/>
            <person name="Rheinbay E."/>
            <person name="Grabherr M."/>
            <person name="Forche A."/>
            <person name="Reedy J.L."/>
            <person name="Agrafioti I."/>
            <person name="Arnaud M.B."/>
            <person name="Bates S."/>
            <person name="Brown A.J."/>
            <person name="Brunke S."/>
            <person name="Costanzo M.C."/>
            <person name="Fitzpatrick D.A."/>
            <person name="de Groot P.W."/>
            <person name="Harris D."/>
            <person name="Hoyer L.L."/>
            <person name="Hube B."/>
            <person name="Klis F.M."/>
            <person name="Kodira C."/>
            <person name="Lennard N."/>
            <person name="Logue M.E."/>
            <person name="Martin R."/>
            <person name="Neiman A.M."/>
            <person name="Nikolaou E."/>
            <person name="Quail M.A."/>
            <person name="Quinn J."/>
            <person name="Santos M.C."/>
            <person name="Schmitzberger F.F."/>
            <person name="Sherlock G."/>
            <person name="Shah P."/>
            <person name="Silverstein K.A."/>
            <person name="Skrzypek M.S."/>
            <person name="Soll D."/>
            <person name="Staggs R."/>
            <person name="Stansfield I."/>
            <person name="Stumpf M.P."/>
            <person name="Sudbery P.E."/>
            <person name="Srikantha T."/>
            <person name="Zeng Q."/>
            <person name="Berman J."/>
            <person name="Berriman M."/>
            <person name="Heitman J."/>
            <person name="Gow N.A."/>
            <person name="Lorenz M.C."/>
            <person name="Birren B.W."/>
            <person name="Kellis M."/>
            <person name="Cuomo C.A."/>
        </authorList>
    </citation>
    <scope>NUCLEOTIDE SEQUENCE [LARGE SCALE GENOMIC DNA]</scope>
    <source>
        <strain evidence="16">ATCC MYA-3404 / T1</strain>
    </source>
</reference>
<evidence type="ECO:0000256" key="10">
    <source>
        <dbReference type="ARBA" id="ARBA00073046"/>
    </source>
</evidence>
<evidence type="ECO:0000256" key="3">
    <source>
        <dbReference type="ARBA" id="ARBA00022737"/>
    </source>
</evidence>
<dbReference type="KEGG" id="ctp:CTRG_01598"/>
<dbReference type="VEuPathDB" id="FungiDB:CTRG_01598"/>
<dbReference type="InterPro" id="IPR038718">
    <property type="entry name" value="SNF2-like_sf"/>
</dbReference>
<dbReference type="InterPro" id="IPR044078">
    <property type="entry name" value="Mot1_ATP-bd"/>
</dbReference>
<dbReference type="GeneID" id="8301248"/>
<dbReference type="OrthoDB" id="10252227at2759"/>
<keyword evidence="7" id="KW-0067">ATP-binding</keyword>
<dbReference type="InterPro" id="IPR014001">
    <property type="entry name" value="Helicase_ATP-bd"/>
</dbReference>
<dbReference type="InterPro" id="IPR049730">
    <property type="entry name" value="SNF2/RAD54-like_C"/>
</dbReference>
<sequence length="648" mass="72968">MPQELLEGRDRERDFIQQMMDPTKIKPFDLPVTIKATLRKYQQEGVNWLAFLNKYHLHGILCDDMGLGKTLQTICIMSSDHHIRAEKFAETGSAEYRRLPSLVICPPSLTGHWEQELNQYAPFMKVLVYAGNPSIRAPLRSKIPDVDVVVTSYDVARNDVEHVTLQDYNYCVLDEGHIIKNAGSKLSKSVKRVRAEHRLILSGTPIQNNVLELWSLFDFLMPGFLGTEKVFHEKFAKPIAASRNSKTSSKEQEAGALALESLHKQVLPFMLRRLKEDVLSDLPPKIIQDYYCELSDLQRKLYKDFAKSQKESIKSEVQGSEKEGKTHVFQALQYMRKLCNHPSLVMSPQHPKYPEINKFLVSRNSSLDDIEHAPKLLSLKNLLLECGIGTQDSDYNKSTKKKNQQLISAEGVISQHRALIFCQLKDMLDMVENDLLRKYLPSVTFMRLDGSTDPRDRQSIVRKFNEDPSIDVLLLTTKVGGLGLNLTGADTVIFVEHDWNPMNDLQAMDRAHRLGQKKVVNVYRLITKDTLEEKIMGLQKFKMNIASTIVNQQNAGLQSMDTNQLLDLFDVDDSAKIEDTVKDENGTNGGDGSSSAAGASGAHGNIPDDIAGGLTGKAAGAVGELGDLWDESQYEEEYNLDNFIKTLK</sequence>
<evidence type="ECO:0000313" key="15">
    <source>
        <dbReference type="EMBL" id="EER34737.1"/>
    </source>
</evidence>
<dbReference type="PANTHER" id="PTHR36498:SF1">
    <property type="entry name" value="TATA-BINDING PROTEIN-ASSOCIATED FACTOR 172"/>
    <property type="match status" value="1"/>
</dbReference>
<dbReference type="STRING" id="294747.C5M6W7"/>
<evidence type="ECO:0000256" key="7">
    <source>
        <dbReference type="ARBA" id="ARBA00022840"/>
    </source>
</evidence>
<dbReference type="Pfam" id="PF00271">
    <property type="entry name" value="Helicase_C"/>
    <property type="match status" value="1"/>
</dbReference>
<feature type="domain" description="Helicase C-terminal" evidence="14">
    <location>
        <begin position="405"/>
        <end position="556"/>
    </location>
</feature>
<dbReference type="RefSeq" id="XP_002547292.1">
    <property type="nucleotide sequence ID" value="XM_002547246.1"/>
</dbReference>
<gene>
    <name evidence="15" type="ORF">CTRG_01598</name>
</gene>